<dbReference type="Proteomes" id="UP001286313">
    <property type="component" value="Unassembled WGS sequence"/>
</dbReference>
<keyword evidence="2 6" id="KW-0812">Transmembrane</keyword>
<evidence type="ECO:0000256" key="3">
    <source>
        <dbReference type="ARBA" id="ARBA00022989"/>
    </source>
</evidence>
<sequence>MNTSADITIYKMESVDINIGHFKTERKKRELEKSNPPKPNISDAKLNQHEVEVEPCGSEGSPPTESSVISKQLVQLHHALLLHCERYFRQYSQRITTNVRGIVKWKSLVGSGAVWALLATSAFSSFGYFTFTLHQPLFLRDVFGLSIDQNGVMSSILWVLELPVSLGVGIVVDALRRNRASLTLTKKICNTIG</sequence>
<feature type="region of interest" description="Disordered" evidence="5">
    <location>
        <begin position="26"/>
        <end position="66"/>
    </location>
</feature>
<dbReference type="InterPro" id="IPR036259">
    <property type="entry name" value="MFS_trans_sf"/>
</dbReference>
<evidence type="ECO:0000313" key="8">
    <source>
        <dbReference type="Proteomes" id="UP001286313"/>
    </source>
</evidence>
<keyword evidence="3 6" id="KW-1133">Transmembrane helix</keyword>
<proteinExistence type="predicted"/>
<evidence type="ECO:0000256" key="5">
    <source>
        <dbReference type="SAM" id="MobiDB-lite"/>
    </source>
</evidence>
<dbReference type="GO" id="GO:0022857">
    <property type="term" value="F:transmembrane transporter activity"/>
    <property type="evidence" value="ECO:0007669"/>
    <property type="project" value="TreeGrafter"/>
</dbReference>
<protein>
    <submittedName>
        <fullName evidence="7">Uncharacterized protein</fullName>
    </submittedName>
</protein>
<dbReference type="Gene3D" id="1.20.1250.20">
    <property type="entry name" value="MFS general substrate transporter like domains"/>
    <property type="match status" value="1"/>
</dbReference>
<dbReference type="AlphaFoldDB" id="A0AAE1FB27"/>
<feature type="transmembrane region" description="Helical" evidence="6">
    <location>
        <begin position="151"/>
        <end position="172"/>
    </location>
</feature>
<feature type="transmembrane region" description="Helical" evidence="6">
    <location>
        <begin position="108"/>
        <end position="131"/>
    </location>
</feature>
<comment type="caution">
    <text evidence="7">The sequence shown here is derived from an EMBL/GenBank/DDBJ whole genome shotgun (WGS) entry which is preliminary data.</text>
</comment>
<dbReference type="EMBL" id="JAWQEG010002621">
    <property type="protein sequence ID" value="KAK3870702.1"/>
    <property type="molecule type" value="Genomic_DNA"/>
</dbReference>
<dbReference type="PANTHER" id="PTHR11662">
    <property type="entry name" value="SOLUTE CARRIER FAMILY 17"/>
    <property type="match status" value="1"/>
</dbReference>
<dbReference type="SUPFAM" id="SSF103473">
    <property type="entry name" value="MFS general substrate transporter"/>
    <property type="match status" value="1"/>
</dbReference>
<name>A0AAE1FB27_PETCI</name>
<evidence type="ECO:0000313" key="7">
    <source>
        <dbReference type="EMBL" id="KAK3870702.1"/>
    </source>
</evidence>
<evidence type="ECO:0000256" key="2">
    <source>
        <dbReference type="ARBA" id="ARBA00022692"/>
    </source>
</evidence>
<gene>
    <name evidence="7" type="ORF">Pcinc_024083</name>
</gene>
<comment type="subcellular location">
    <subcellularLocation>
        <location evidence="1">Membrane</location>
        <topology evidence="1">Multi-pass membrane protein</topology>
    </subcellularLocation>
</comment>
<accession>A0AAE1FB27</accession>
<dbReference type="GO" id="GO:0016020">
    <property type="term" value="C:membrane"/>
    <property type="evidence" value="ECO:0007669"/>
    <property type="project" value="UniProtKB-SubCell"/>
</dbReference>
<dbReference type="PANTHER" id="PTHR11662:SF399">
    <property type="entry name" value="FI19708P1-RELATED"/>
    <property type="match status" value="1"/>
</dbReference>
<evidence type="ECO:0000256" key="4">
    <source>
        <dbReference type="ARBA" id="ARBA00023136"/>
    </source>
</evidence>
<organism evidence="7 8">
    <name type="scientific">Petrolisthes cinctipes</name>
    <name type="common">Flat porcelain crab</name>
    <dbReference type="NCBI Taxonomy" id="88211"/>
    <lineage>
        <taxon>Eukaryota</taxon>
        <taxon>Metazoa</taxon>
        <taxon>Ecdysozoa</taxon>
        <taxon>Arthropoda</taxon>
        <taxon>Crustacea</taxon>
        <taxon>Multicrustacea</taxon>
        <taxon>Malacostraca</taxon>
        <taxon>Eumalacostraca</taxon>
        <taxon>Eucarida</taxon>
        <taxon>Decapoda</taxon>
        <taxon>Pleocyemata</taxon>
        <taxon>Anomura</taxon>
        <taxon>Galatheoidea</taxon>
        <taxon>Porcellanidae</taxon>
        <taxon>Petrolisthes</taxon>
    </lineage>
</organism>
<keyword evidence="8" id="KW-1185">Reference proteome</keyword>
<dbReference type="GO" id="GO:0006820">
    <property type="term" value="P:monoatomic anion transport"/>
    <property type="evidence" value="ECO:0007669"/>
    <property type="project" value="TreeGrafter"/>
</dbReference>
<evidence type="ECO:0000256" key="1">
    <source>
        <dbReference type="ARBA" id="ARBA00004141"/>
    </source>
</evidence>
<dbReference type="InterPro" id="IPR050382">
    <property type="entry name" value="MFS_Na/Anion_cotransporter"/>
</dbReference>
<evidence type="ECO:0000256" key="6">
    <source>
        <dbReference type="SAM" id="Phobius"/>
    </source>
</evidence>
<reference evidence="7" key="1">
    <citation type="submission" date="2023-10" db="EMBL/GenBank/DDBJ databases">
        <title>Genome assemblies of two species of porcelain crab, Petrolisthes cinctipes and Petrolisthes manimaculis (Anomura: Porcellanidae).</title>
        <authorList>
            <person name="Angst P."/>
        </authorList>
    </citation>
    <scope>NUCLEOTIDE SEQUENCE</scope>
    <source>
        <strain evidence="7">PB745_01</strain>
        <tissue evidence="7">Gill</tissue>
    </source>
</reference>
<keyword evidence="4 6" id="KW-0472">Membrane</keyword>